<feature type="transmembrane region" description="Helical" evidence="3">
    <location>
        <begin position="340"/>
        <end position="357"/>
    </location>
</feature>
<organism evidence="5 6">
    <name type="scientific">Actinomadura gamaensis</name>
    <dbReference type="NCBI Taxonomy" id="1763541"/>
    <lineage>
        <taxon>Bacteria</taxon>
        <taxon>Bacillati</taxon>
        <taxon>Actinomycetota</taxon>
        <taxon>Actinomycetes</taxon>
        <taxon>Streptosporangiales</taxon>
        <taxon>Thermomonosporaceae</taxon>
        <taxon>Actinomadura</taxon>
    </lineage>
</organism>
<gene>
    <name evidence="5" type="ORF">ACFPCY_39500</name>
</gene>
<dbReference type="Pfam" id="PF00892">
    <property type="entry name" value="EamA"/>
    <property type="match status" value="2"/>
</dbReference>
<name>A0ABV9UC57_9ACTN</name>
<dbReference type="InterPro" id="IPR037185">
    <property type="entry name" value="EmrE-like"/>
</dbReference>
<evidence type="ECO:0000259" key="4">
    <source>
        <dbReference type="Pfam" id="PF00892"/>
    </source>
</evidence>
<feature type="transmembrane region" description="Helical" evidence="3">
    <location>
        <begin position="63"/>
        <end position="82"/>
    </location>
</feature>
<feature type="compositionally biased region" description="Gly residues" evidence="2">
    <location>
        <begin position="147"/>
        <end position="159"/>
    </location>
</feature>
<dbReference type="PANTHER" id="PTHR22911:SF137">
    <property type="entry name" value="SOLUTE CARRIER FAMILY 35 MEMBER G2-RELATED"/>
    <property type="match status" value="1"/>
</dbReference>
<reference evidence="6" key="1">
    <citation type="journal article" date="2019" name="Int. J. Syst. Evol. Microbiol.">
        <title>The Global Catalogue of Microorganisms (GCM) 10K type strain sequencing project: providing services to taxonomists for standard genome sequencing and annotation.</title>
        <authorList>
            <consortium name="The Broad Institute Genomics Platform"/>
            <consortium name="The Broad Institute Genome Sequencing Center for Infectious Disease"/>
            <person name="Wu L."/>
            <person name="Ma J."/>
        </authorList>
    </citation>
    <scope>NUCLEOTIDE SEQUENCE [LARGE SCALE GENOMIC DNA]</scope>
    <source>
        <strain evidence="6">KLKA75</strain>
    </source>
</reference>
<evidence type="ECO:0000256" key="2">
    <source>
        <dbReference type="SAM" id="MobiDB-lite"/>
    </source>
</evidence>
<evidence type="ECO:0000313" key="6">
    <source>
        <dbReference type="Proteomes" id="UP001595872"/>
    </source>
</evidence>
<evidence type="ECO:0000313" key="5">
    <source>
        <dbReference type="EMBL" id="MFC4913439.1"/>
    </source>
</evidence>
<keyword evidence="3" id="KW-0812">Transmembrane</keyword>
<proteinExistence type="inferred from homology"/>
<sequence>MGEALALAAAVGFGTTHFLSGLLSRRVDATAVALVAQLGGTLIALLAAPWFAAPHVTPGDLAWGALSGVGTGVGVAFLYRALGEGDFSVVVPLSDVAAVALPVLVGVLVLSERPGAFAWVGMAAAIPALYLVARPAASSQASADAGKQGGGSRGGGSRGRGSRSSALRGGGSRDWASFVRVGGSAGTRDALVAGVAFAVQFVALARTGSDAGLWPLVASRVASVVAILPMASAMWREADEPARQRVLASQTVWHVREPEDGRSAAEERARAKRGLARVRMSAGTVAGALGTGMLGTVAMTLYLLATHEQLMTLAVVLTALYPVIPVVLGLGVLRERVGRAQVAGLGFAAAAIALISLG</sequence>
<evidence type="ECO:0000256" key="1">
    <source>
        <dbReference type="ARBA" id="ARBA00007362"/>
    </source>
</evidence>
<evidence type="ECO:0000256" key="3">
    <source>
        <dbReference type="SAM" id="Phobius"/>
    </source>
</evidence>
<comment type="similarity">
    <text evidence="1">Belongs to the EamA transporter family.</text>
</comment>
<keyword evidence="3" id="KW-1133">Transmembrane helix</keyword>
<dbReference type="EMBL" id="JBHSIT010000017">
    <property type="protein sequence ID" value="MFC4913439.1"/>
    <property type="molecule type" value="Genomic_DNA"/>
</dbReference>
<dbReference type="PANTHER" id="PTHR22911">
    <property type="entry name" value="ACYL-MALONYL CONDENSING ENZYME-RELATED"/>
    <property type="match status" value="1"/>
</dbReference>
<accession>A0ABV9UC57</accession>
<protein>
    <submittedName>
        <fullName evidence="5">EamA family transporter</fullName>
    </submittedName>
</protein>
<feature type="domain" description="EamA" evidence="4">
    <location>
        <begin position="2"/>
        <end position="133"/>
    </location>
</feature>
<dbReference type="RefSeq" id="WP_378264362.1">
    <property type="nucleotide sequence ID" value="NZ_JBHSIT010000017.1"/>
</dbReference>
<dbReference type="Proteomes" id="UP001595872">
    <property type="component" value="Unassembled WGS sequence"/>
</dbReference>
<feature type="transmembrane region" description="Helical" evidence="3">
    <location>
        <begin position="116"/>
        <end position="133"/>
    </location>
</feature>
<feature type="transmembrane region" description="Helical" evidence="3">
    <location>
        <begin position="280"/>
        <end position="304"/>
    </location>
</feature>
<feature type="transmembrane region" description="Helical" evidence="3">
    <location>
        <begin position="89"/>
        <end position="110"/>
    </location>
</feature>
<keyword evidence="6" id="KW-1185">Reference proteome</keyword>
<dbReference type="SUPFAM" id="SSF103481">
    <property type="entry name" value="Multidrug resistance efflux transporter EmrE"/>
    <property type="match status" value="1"/>
</dbReference>
<feature type="transmembrane region" description="Helical" evidence="3">
    <location>
        <begin position="6"/>
        <end position="24"/>
    </location>
</feature>
<feature type="domain" description="EamA" evidence="4">
    <location>
        <begin position="286"/>
        <end position="356"/>
    </location>
</feature>
<comment type="caution">
    <text evidence="5">The sequence shown here is derived from an EMBL/GenBank/DDBJ whole genome shotgun (WGS) entry which is preliminary data.</text>
</comment>
<feature type="transmembrane region" description="Helical" evidence="3">
    <location>
        <begin position="310"/>
        <end position="333"/>
    </location>
</feature>
<feature type="transmembrane region" description="Helical" evidence="3">
    <location>
        <begin position="31"/>
        <end position="51"/>
    </location>
</feature>
<keyword evidence="3" id="KW-0472">Membrane</keyword>
<feature type="region of interest" description="Disordered" evidence="2">
    <location>
        <begin position="142"/>
        <end position="172"/>
    </location>
</feature>
<dbReference type="InterPro" id="IPR000620">
    <property type="entry name" value="EamA_dom"/>
</dbReference>